<dbReference type="InterPro" id="IPR015421">
    <property type="entry name" value="PyrdxlP-dep_Trfase_major"/>
</dbReference>
<dbReference type="Gene3D" id="3.40.640.10">
    <property type="entry name" value="Type I PLP-dependent aspartate aminotransferase-like (Major domain)"/>
    <property type="match status" value="1"/>
</dbReference>
<evidence type="ECO:0000313" key="9">
    <source>
        <dbReference type="Proteomes" id="UP000019116"/>
    </source>
</evidence>
<keyword evidence="3" id="KW-0210">Decarboxylase</keyword>
<evidence type="ECO:0008006" key="10">
    <source>
        <dbReference type="Google" id="ProtNLM"/>
    </source>
</evidence>
<sequence length="510" mass="55629">MGSLDTNPISLSAFPDDKAVFKPLNPEDVRAYLHKAVDFISDYYTNIESMPVLPNVKPGYLQDELSASPPTPSAPFDVTMKELRASVVPAMTHWASPNFFAFFPSTNSAAAIAGDLIASAMNTVGFTWQASPVATEMEVLALDWLAQLLHLPTTFMNRTSTGSGTGGGVILGTTSEAMLVTLVAARDATLRRSGSIGVSLLPRLAVYAADQTHSTFFKACRLAGFDPANIRSIPTGPETNYGLDPAMLLKVMQADVDTGLVPTYVCVTVGTTSSNAVDPVGAIADIAALFNAWVHVDAAYAGSACICPEFRHYLDGVEHVDSISMSPHKWLLTCLDCTCLYVRDAHRLSDSLETNPEYLKNDATESGEVTDLKDMQVGVGRRFRGLKLWMVMRTYGTAKLQEHIRSDVAMAKMFEDFVRGDNRFEVVVPRNFALVCFRIKPSGAMTEEDADEANRVLMENLNKTGKAYLAHTVVGDKFVLRFAIGSSLQEERHVRSAWDLIKKTANSIMD</sequence>
<dbReference type="GeneID" id="123165942"/>
<dbReference type="PROSITE" id="PS00392">
    <property type="entry name" value="DDC_GAD_HDC_YDC"/>
    <property type="match status" value="1"/>
</dbReference>
<dbReference type="Gene3D" id="1.20.1340.10">
    <property type="entry name" value="dopa decarboxylase, N-terminal domain"/>
    <property type="match status" value="1"/>
</dbReference>
<dbReference type="Proteomes" id="UP000019116">
    <property type="component" value="Chromosome 7D"/>
</dbReference>
<dbReference type="Gramene" id="TraesCLE_scaffold_074748_01G000100.1">
    <property type="protein sequence ID" value="TraesCLE_scaffold_074748_01G000100.1"/>
    <property type="gene ID" value="TraesCLE_scaffold_074748_01G000100"/>
</dbReference>
<dbReference type="GO" id="GO:0019752">
    <property type="term" value="P:carboxylic acid metabolic process"/>
    <property type="evidence" value="ECO:0007669"/>
    <property type="project" value="InterPro"/>
</dbReference>
<dbReference type="Gramene" id="TraesLDM7D03G04293690.1">
    <property type="protein sequence ID" value="TraesLDM7D03G04293690.1.CDS1"/>
    <property type="gene ID" value="TraesLDM7D03G04293690"/>
</dbReference>
<name>A0A3B6T8H4_WHEAT</name>
<evidence type="ECO:0000256" key="7">
    <source>
        <dbReference type="RuleBase" id="RU000382"/>
    </source>
</evidence>
<dbReference type="GO" id="GO:0030170">
    <property type="term" value="F:pyridoxal phosphate binding"/>
    <property type="evidence" value="ECO:0007669"/>
    <property type="project" value="InterPro"/>
</dbReference>
<dbReference type="Gramene" id="TraesCS7D03G0120600.1">
    <property type="protein sequence ID" value="TraesCS7D03G0120600.1.CDS1"/>
    <property type="gene ID" value="TraesCS7D03G0120600"/>
</dbReference>
<dbReference type="Gene3D" id="3.90.1150.10">
    <property type="entry name" value="Aspartate Aminotransferase, domain 1"/>
    <property type="match status" value="1"/>
</dbReference>
<keyword evidence="4 6" id="KW-0663">Pyridoxal phosphate</keyword>
<dbReference type="Gramene" id="TraesKAR7D01G0022840.1">
    <property type="protein sequence ID" value="cds.TraesKAR7D01G0022840.1"/>
    <property type="gene ID" value="TraesKAR7D01G0022840"/>
</dbReference>
<dbReference type="GO" id="GO:0016831">
    <property type="term" value="F:carboxy-lyase activity"/>
    <property type="evidence" value="ECO:0000318"/>
    <property type="project" value="GO_Central"/>
</dbReference>
<evidence type="ECO:0000256" key="3">
    <source>
        <dbReference type="ARBA" id="ARBA00022793"/>
    </source>
</evidence>
<dbReference type="KEGG" id="taes:123165942"/>
<dbReference type="Gramene" id="TraesNOR7D03G04336450.1">
    <property type="protein sequence ID" value="TraesNOR7D03G04336450.1.CDS1"/>
    <property type="gene ID" value="TraesNOR7D03G04336450"/>
</dbReference>
<dbReference type="PRINTS" id="PR00800">
    <property type="entry name" value="YHDCRBOXLASE"/>
</dbReference>
<dbReference type="Gramene" id="TraesWEE_scaffold_068873_01G000100.1">
    <property type="protein sequence ID" value="TraesWEE_scaffold_068873_01G000100.1"/>
    <property type="gene ID" value="TraesWEE_scaffold_068873_01G000100"/>
</dbReference>
<evidence type="ECO:0000256" key="5">
    <source>
        <dbReference type="ARBA" id="ARBA00023239"/>
    </source>
</evidence>
<dbReference type="PANTHER" id="PTHR11999:SF171">
    <property type="entry name" value="AROMATIC-L-AMINO-ACID DECARBOXYLASE"/>
    <property type="match status" value="1"/>
</dbReference>
<dbReference type="InterPro" id="IPR002129">
    <property type="entry name" value="PyrdxlP-dep_de-COase"/>
</dbReference>
<dbReference type="FunFam" id="3.90.1150.10:FF:000018">
    <property type="entry name" value="Histidine decarboxylase"/>
    <property type="match status" value="1"/>
</dbReference>
<feature type="modified residue" description="N6-(pyridoxal phosphate)lysine" evidence="6">
    <location>
        <position position="329"/>
    </location>
</feature>
<dbReference type="InterPro" id="IPR021115">
    <property type="entry name" value="Pyridoxal-P_BS"/>
</dbReference>
<reference evidence="8" key="2">
    <citation type="submission" date="2018-10" db="UniProtKB">
        <authorList>
            <consortium name="EnsemblPlants"/>
        </authorList>
    </citation>
    <scope>IDENTIFICATION</scope>
</reference>
<keyword evidence="9" id="KW-1185">Reference proteome</keyword>
<dbReference type="OrthoDB" id="658100at2759"/>
<evidence type="ECO:0000256" key="2">
    <source>
        <dbReference type="ARBA" id="ARBA00009533"/>
    </source>
</evidence>
<dbReference type="InterPro" id="IPR015424">
    <property type="entry name" value="PyrdxlP-dep_Trfase"/>
</dbReference>
<dbReference type="GO" id="GO:0005737">
    <property type="term" value="C:cytoplasm"/>
    <property type="evidence" value="ECO:0000318"/>
    <property type="project" value="GO_Central"/>
</dbReference>
<dbReference type="SUPFAM" id="SSF53383">
    <property type="entry name" value="PLP-dependent transferases"/>
    <property type="match status" value="1"/>
</dbReference>
<dbReference type="FunFam" id="3.40.640.10:FF:000025">
    <property type="entry name" value="Histidine decarboxylase"/>
    <property type="match status" value="1"/>
</dbReference>
<dbReference type="Gramene" id="TraesMAC7D03G04279860.1">
    <property type="protein sequence ID" value="TraesMAC7D03G04279860.1.CDS1"/>
    <property type="gene ID" value="TraesMAC7D03G04279860"/>
</dbReference>
<dbReference type="InterPro" id="IPR015422">
    <property type="entry name" value="PyrdxlP-dep_Trfase_small"/>
</dbReference>
<gene>
    <name evidence="8" type="primary">LOC123165942</name>
</gene>
<dbReference type="Gramene" id="TraesJUL7D03G04331210.1">
    <property type="protein sequence ID" value="TraesJUL7D03G04331210.1.CDS1"/>
    <property type="gene ID" value="TraesJUL7D03G04331210"/>
</dbReference>
<dbReference type="GO" id="GO:0046189">
    <property type="term" value="P:phenol-containing compound biosynthetic process"/>
    <property type="evidence" value="ECO:0007669"/>
    <property type="project" value="UniProtKB-ARBA"/>
</dbReference>
<comment type="similarity">
    <text evidence="2 7">Belongs to the group II decarboxylase family.</text>
</comment>
<dbReference type="OMA" id="SFICREY"/>
<evidence type="ECO:0000256" key="1">
    <source>
        <dbReference type="ARBA" id="ARBA00001933"/>
    </source>
</evidence>
<dbReference type="Gramene" id="TraesARI7D03G04362890.1">
    <property type="protein sequence ID" value="TraesARI7D03G04362890.1.CDS1"/>
    <property type="gene ID" value="TraesARI7D03G04362890"/>
</dbReference>
<protein>
    <recommendedName>
        <fullName evidence="10">Aromatic-L-amino-acid decarboxylase</fullName>
    </recommendedName>
</protein>
<accession>A0A3B6T8H4</accession>
<comment type="cofactor">
    <cofactor evidence="1 6 7">
        <name>pyridoxal 5'-phosphate</name>
        <dbReference type="ChEBI" id="CHEBI:597326"/>
    </cofactor>
</comment>
<dbReference type="EnsemblPlants" id="TraesCS7D02G054000.1">
    <property type="protein sequence ID" value="TraesCS7D02G054000.1.cds1"/>
    <property type="gene ID" value="TraesCS7D02G054000"/>
</dbReference>
<evidence type="ECO:0000256" key="6">
    <source>
        <dbReference type="PIRSR" id="PIRSR602129-50"/>
    </source>
</evidence>
<dbReference type="InterPro" id="IPR010977">
    <property type="entry name" value="Aromatic_deC"/>
</dbReference>
<reference evidence="8" key="1">
    <citation type="submission" date="2018-08" db="EMBL/GenBank/DDBJ databases">
        <authorList>
            <person name="Rossello M."/>
        </authorList>
    </citation>
    <scope>NUCLEOTIDE SEQUENCE [LARGE SCALE GENOMIC DNA]</scope>
    <source>
        <strain evidence="8">cv. Chinese Spring</strain>
    </source>
</reference>
<dbReference type="Gramene" id="TraesROB_scaffold_057756_01G000100.1">
    <property type="protein sequence ID" value="TraesROB_scaffold_057756_01G000100.1"/>
    <property type="gene ID" value="TraesROB_scaffold_057756_01G000100"/>
</dbReference>
<dbReference type="Gramene" id="TraesCAD_scaffold_048050_01G000200.1">
    <property type="protein sequence ID" value="TraesCAD_scaffold_048050_01G000200.1"/>
    <property type="gene ID" value="TraesCAD_scaffold_048050_01G000200"/>
</dbReference>
<keyword evidence="5 7" id="KW-0456">Lyase</keyword>
<dbReference type="Gramene" id="TraesJAG7D03G04271010.1">
    <property type="protein sequence ID" value="TraesJAG7D03G04271010.1.CDS1"/>
    <property type="gene ID" value="TraesJAG7D03G04271010"/>
</dbReference>
<proteinExistence type="inferred from homology"/>
<evidence type="ECO:0000313" key="8">
    <source>
        <dbReference type="EnsemblPlants" id="TraesCS7D02G054000.1.cds1"/>
    </source>
</evidence>
<organism evidence="8">
    <name type="scientific">Triticum aestivum</name>
    <name type="common">Wheat</name>
    <dbReference type="NCBI Taxonomy" id="4565"/>
    <lineage>
        <taxon>Eukaryota</taxon>
        <taxon>Viridiplantae</taxon>
        <taxon>Streptophyta</taxon>
        <taxon>Embryophyta</taxon>
        <taxon>Tracheophyta</taxon>
        <taxon>Spermatophyta</taxon>
        <taxon>Magnoliopsida</taxon>
        <taxon>Liliopsida</taxon>
        <taxon>Poales</taxon>
        <taxon>Poaceae</taxon>
        <taxon>BOP clade</taxon>
        <taxon>Pooideae</taxon>
        <taxon>Triticodae</taxon>
        <taxon>Triticeae</taxon>
        <taxon>Triticinae</taxon>
        <taxon>Triticum</taxon>
    </lineage>
</organism>
<dbReference type="Gramene" id="TraesPARA_EIv1.0_2515520.1">
    <property type="protein sequence ID" value="TraesPARA_EIv1.0_2515520.1.CDS1"/>
    <property type="gene ID" value="TraesPARA_EIv1.0_2515520"/>
</dbReference>
<dbReference type="PANTHER" id="PTHR11999">
    <property type="entry name" value="GROUP II PYRIDOXAL-5-PHOSPHATE DECARBOXYLASE"/>
    <property type="match status" value="1"/>
</dbReference>
<dbReference type="Gramene" id="TraesSTA7D03G04285750.1">
    <property type="protein sequence ID" value="TraesSTA7D03G04285750.1.CDS1"/>
    <property type="gene ID" value="TraesSTA7D03G04285750"/>
</dbReference>
<dbReference type="SMR" id="A0A3B6T8H4"/>
<dbReference type="GO" id="GO:0006520">
    <property type="term" value="P:amino acid metabolic process"/>
    <property type="evidence" value="ECO:0007669"/>
    <property type="project" value="InterPro"/>
</dbReference>
<evidence type="ECO:0000256" key="4">
    <source>
        <dbReference type="ARBA" id="ARBA00022898"/>
    </source>
</evidence>
<dbReference type="AlphaFoldDB" id="A0A3B6T8H4"/>
<dbReference type="STRING" id="4565.A0A3B6T8H4"/>
<dbReference type="Pfam" id="PF00282">
    <property type="entry name" value="Pyridoxal_deC"/>
    <property type="match status" value="1"/>
</dbReference>
<dbReference type="Gramene" id="TraesLAC7D03G04234490.1">
    <property type="protein sequence ID" value="TraesLAC7D03G04234490.1.CDS1"/>
    <property type="gene ID" value="TraesLAC7D03G04234490"/>
</dbReference>
<dbReference type="Gramene" id="TraesCS7D02G054000.1">
    <property type="protein sequence ID" value="TraesCS7D02G054000.1.cds1"/>
    <property type="gene ID" value="TraesCS7D02G054000"/>
</dbReference>
<dbReference type="RefSeq" id="XP_044439640.1">
    <property type="nucleotide sequence ID" value="XM_044583705.1"/>
</dbReference>
<dbReference type="GO" id="GO:1901162">
    <property type="term" value="P:primary amino compound biosynthetic process"/>
    <property type="evidence" value="ECO:0007669"/>
    <property type="project" value="UniProtKB-ARBA"/>
</dbReference>